<dbReference type="RefSeq" id="WP_089245249.1">
    <property type="nucleotide sequence ID" value="NZ_FZOW01000004.1"/>
</dbReference>
<evidence type="ECO:0000313" key="1">
    <source>
        <dbReference type="EMBL" id="SNS69537.1"/>
    </source>
</evidence>
<name>A0A239GK41_9NOCA</name>
<dbReference type="EMBL" id="FZOW01000004">
    <property type="protein sequence ID" value="SNS69537.1"/>
    <property type="molecule type" value="Genomic_DNA"/>
</dbReference>
<proteinExistence type="predicted"/>
<organism evidence="1 2">
    <name type="scientific">Rhodococcoides kyotonense</name>
    <dbReference type="NCBI Taxonomy" id="398843"/>
    <lineage>
        <taxon>Bacteria</taxon>
        <taxon>Bacillati</taxon>
        <taxon>Actinomycetota</taxon>
        <taxon>Actinomycetes</taxon>
        <taxon>Mycobacteriales</taxon>
        <taxon>Nocardiaceae</taxon>
        <taxon>Rhodococcoides</taxon>
    </lineage>
</organism>
<dbReference type="OrthoDB" id="4554341at2"/>
<reference evidence="2" key="1">
    <citation type="submission" date="2017-06" db="EMBL/GenBank/DDBJ databases">
        <authorList>
            <person name="Varghese N."/>
            <person name="Submissions S."/>
        </authorList>
    </citation>
    <scope>NUCLEOTIDE SEQUENCE [LARGE SCALE GENOMIC DNA]</scope>
    <source>
        <strain evidence="2">JCM 23211</strain>
    </source>
</reference>
<accession>A0A239GK41</accession>
<dbReference type="Proteomes" id="UP000198327">
    <property type="component" value="Unassembled WGS sequence"/>
</dbReference>
<keyword evidence="2" id="KW-1185">Reference proteome</keyword>
<sequence>MNTWAKAPDFVNDPARVQEIRAQTVRDRERYLDAGLSPVECRACGTCVLVRKNSFKQTSVQWTSPPSETCPVFRDAGDSATRDSCPRMQDSIDHAVLEGLVHVHGNT</sequence>
<evidence type="ECO:0000313" key="2">
    <source>
        <dbReference type="Proteomes" id="UP000198327"/>
    </source>
</evidence>
<dbReference type="AlphaFoldDB" id="A0A239GK41"/>
<dbReference type="STRING" id="398843.A3K89_18320"/>
<gene>
    <name evidence="1" type="ORF">SAMN05421642_104284</name>
</gene>
<protein>
    <submittedName>
        <fullName evidence="1">Uncharacterized protein</fullName>
    </submittedName>
</protein>